<gene>
    <name evidence="1" type="ORF">HDF16_004061</name>
</gene>
<name>A0A7W7ZGJ8_9BACT</name>
<dbReference type="AlphaFoldDB" id="A0A7W7ZGJ8"/>
<comment type="caution">
    <text evidence="1">The sequence shown here is derived from an EMBL/GenBank/DDBJ whole genome shotgun (WGS) entry which is preliminary data.</text>
</comment>
<keyword evidence="2" id="KW-1185">Reference proteome</keyword>
<reference evidence="1 2" key="1">
    <citation type="submission" date="2020-08" db="EMBL/GenBank/DDBJ databases">
        <title>Genomic Encyclopedia of Type Strains, Phase IV (KMG-V): Genome sequencing to study the core and pangenomes of soil and plant-associated prokaryotes.</title>
        <authorList>
            <person name="Whitman W."/>
        </authorList>
    </citation>
    <scope>NUCLEOTIDE SEQUENCE [LARGE SCALE GENOMIC DNA]</scope>
    <source>
        <strain evidence="1 2">M8UP14</strain>
    </source>
</reference>
<evidence type="ECO:0000313" key="2">
    <source>
        <dbReference type="Proteomes" id="UP000540989"/>
    </source>
</evidence>
<proteinExistence type="predicted"/>
<organism evidence="1 2">
    <name type="scientific">Granulicella aggregans</name>
    <dbReference type="NCBI Taxonomy" id="474949"/>
    <lineage>
        <taxon>Bacteria</taxon>
        <taxon>Pseudomonadati</taxon>
        <taxon>Acidobacteriota</taxon>
        <taxon>Terriglobia</taxon>
        <taxon>Terriglobales</taxon>
        <taxon>Acidobacteriaceae</taxon>
        <taxon>Granulicella</taxon>
    </lineage>
</organism>
<dbReference type="Proteomes" id="UP000540989">
    <property type="component" value="Unassembled WGS sequence"/>
</dbReference>
<protein>
    <submittedName>
        <fullName evidence="1">Uncharacterized protein</fullName>
    </submittedName>
</protein>
<evidence type="ECO:0000313" key="1">
    <source>
        <dbReference type="EMBL" id="MBB5059338.1"/>
    </source>
</evidence>
<sequence length="99" mass="10665">MNTVFIGDGDGCSSTLFWEQSRCHGELASITKQLQVVPSRGPHSLLIQVELIHDLFPTVSGSPNHERIIQCAKTSIVASVGIHALFFVAGPQHETCVAP</sequence>
<dbReference type="EMBL" id="JACHIP010000005">
    <property type="protein sequence ID" value="MBB5059338.1"/>
    <property type="molecule type" value="Genomic_DNA"/>
</dbReference>
<accession>A0A7W7ZGJ8</accession>